<keyword evidence="2" id="KW-0732">Signal</keyword>
<evidence type="ECO:0008006" key="5">
    <source>
        <dbReference type="Google" id="ProtNLM"/>
    </source>
</evidence>
<dbReference type="VEuPathDB" id="TriTrypDB:LtaPh_1204200"/>
<proteinExistence type="predicted"/>
<evidence type="ECO:0000313" key="4">
    <source>
        <dbReference type="Proteomes" id="UP000419144"/>
    </source>
</evidence>
<comment type="caution">
    <text evidence="3">The sequence shown here is derived from an EMBL/GenBank/DDBJ whole genome shotgun (WGS) entry which is preliminary data.</text>
</comment>
<accession>A0A640KBV8</accession>
<reference evidence="3" key="1">
    <citation type="submission" date="2019-11" db="EMBL/GenBank/DDBJ databases">
        <title>Leishmania tarentolae CDS.</title>
        <authorList>
            <person name="Goto Y."/>
            <person name="Yamagishi J."/>
        </authorList>
    </citation>
    <scope>NUCLEOTIDE SEQUENCE [LARGE SCALE GENOMIC DNA]</scope>
    <source>
        <strain evidence="3">Parrot Tar II</strain>
    </source>
</reference>
<dbReference type="AlphaFoldDB" id="A0A640KBV8"/>
<protein>
    <recommendedName>
        <fullName evidence="5">Proteophosphoglycan ppg4</fullName>
    </recommendedName>
</protein>
<evidence type="ECO:0000256" key="1">
    <source>
        <dbReference type="SAM" id="MobiDB-lite"/>
    </source>
</evidence>
<dbReference type="Proteomes" id="UP000419144">
    <property type="component" value="Unassembled WGS sequence"/>
</dbReference>
<organism evidence="3 4">
    <name type="scientific">Leishmania tarentolae</name>
    <name type="common">Sauroleishmania tarentolae</name>
    <dbReference type="NCBI Taxonomy" id="5689"/>
    <lineage>
        <taxon>Eukaryota</taxon>
        <taxon>Discoba</taxon>
        <taxon>Euglenozoa</taxon>
        <taxon>Kinetoplastea</taxon>
        <taxon>Metakinetoplastina</taxon>
        <taxon>Trypanosomatida</taxon>
        <taxon>Trypanosomatidae</taxon>
        <taxon>Leishmaniinae</taxon>
        <taxon>Leishmania</taxon>
        <taxon>lizard Leishmania</taxon>
    </lineage>
</organism>
<evidence type="ECO:0000313" key="3">
    <source>
        <dbReference type="EMBL" id="GET86778.1"/>
    </source>
</evidence>
<name>A0A640KBV8_LEITA</name>
<sequence length="406" mass="41929">MLAALSWLLDLDQGQAASSSSTSPRSSRSGRSDADAGAEADPATTHTTFSGAGGQLLAELYISSAAATLSGSASESATSPHGAVYSPQHLEESFADLEARKADFFAPAPCQEPAEDSGLGLSSLAGQRTTPALPLSLKTLSLGSLHTHANEIARLSPIPSPDSVPVCTTGATSLASTHEDERLLLASEGVMLSTRLCSPKCNGPCAAAERAEIANNCSAMGSTGVGVVVPPQKTRILEWDEEVHAGLQASLPLGLRADLGERAACSGTEAQERREQMADAEPEEVPLVHGALKAAFTVSTPPHVPALDVAALAPAAVPLRPSNPFLGITVGNRDAPVPCYSECIHDTPAQEDSGVVHLANGLVTVTPMDADDLHQQAEQSSPLLPHSLAAQLTAPTRTKQPHFDFS</sequence>
<feature type="chain" id="PRO_5024846405" description="Proteophosphoglycan ppg4" evidence="2">
    <location>
        <begin position="17"/>
        <end position="406"/>
    </location>
</feature>
<feature type="signal peptide" evidence="2">
    <location>
        <begin position="1"/>
        <end position="16"/>
    </location>
</feature>
<dbReference type="EMBL" id="BLBS01000014">
    <property type="protein sequence ID" value="GET86778.1"/>
    <property type="molecule type" value="Genomic_DNA"/>
</dbReference>
<feature type="region of interest" description="Disordered" evidence="1">
    <location>
        <begin position="13"/>
        <end position="49"/>
    </location>
</feature>
<gene>
    <name evidence="3" type="ORF">LtaPh_1204200</name>
</gene>
<feature type="compositionally biased region" description="Low complexity" evidence="1">
    <location>
        <begin position="13"/>
        <end position="29"/>
    </location>
</feature>
<evidence type="ECO:0000256" key="2">
    <source>
        <dbReference type="SAM" id="SignalP"/>
    </source>
</evidence>
<keyword evidence="4" id="KW-1185">Reference proteome</keyword>
<dbReference type="OrthoDB" id="266276at2759"/>